<evidence type="ECO:0000256" key="1">
    <source>
        <dbReference type="ARBA" id="ARBA00009600"/>
    </source>
</evidence>
<dbReference type="PANTHER" id="PTHR30327">
    <property type="entry name" value="UNCHARACTERIZED PROTEIN YQGE"/>
    <property type="match status" value="1"/>
</dbReference>
<accession>A0A9X4MXD3</accession>
<gene>
    <name evidence="2" type="ORF">NMK71_09305</name>
</gene>
<name>A0A9X4MXD3_9FLAO</name>
<dbReference type="Gene3D" id="3.40.1740.10">
    <property type="entry name" value="VC0467-like"/>
    <property type="match status" value="1"/>
</dbReference>
<dbReference type="SUPFAM" id="SSF143456">
    <property type="entry name" value="VC0467-like"/>
    <property type="match status" value="1"/>
</dbReference>
<protein>
    <submittedName>
        <fullName evidence="2">YqgE/AlgH family protein</fullName>
    </submittedName>
</protein>
<sequence length="185" mass="21328">MQTQTIQRGTILIARPSLLTDVFHRSVVIITTHSEESGSIGFVLNKSLNIPVNVFLNEINSEAMVYSGGPVDEQNIFYIHNRPDLIKNSELIKDNLYWAGDFDDVKYALNNGFIKPNEIRFYVGYSGWSENQLETEIKNGAWSVHNSINFDVFEDWDHTLWKEQMIKLGGENLLWFNMPENPMLN</sequence>
<dbReference type="PANTHER" id="PTHR30327:SF1">
    <property type="entry name" value="UPF0301 PROTEIN YQGE"/>
    <property type="match status" value="1"/>
</dbReference>
<proteinExistence type="inferred from homology"/>
<dbReference type="EMBL" id="JANCMU010000005">
    <property type="protein sequence ID" value="MDG4946611.1"/>
    <property type="molecule type" value="Genomic_DNA"/>
</dbReference>
<dbReference type="RefSeq" id="WP_304420971.1">
    <property type="nucleotide sequence ID" value="NZ_JANCMU010000005.1"/>
</dbReference>
<evidence type="ECO:0000313" key="3">
    <source>
        <dbReference type="Proteomes" id="UP001152599"/>
    </source>
</evidence>
<dbReference type="InterPro" id="IPR003774">
    <property type="entry name" value="AlgH-like"/>
</dbReference>
<comment type="similarity">
    <text evidence="1">Belongs to the UPF0301 (AlgH) family.</text>
</comment>
<dbReference type="AlphaFoldDB" id="A0A9X4MXD3"/>
<organism evidence="2 3">
    <name type="scientific">Profundicola chukchiensis</name>
    <dbReference type="NCBI Taxonomy" id="2961959"/>
    <lineage>
        <taxon>Bacteria</taxon>
        <taxon>Pseudomonadati</taxon>
        <taxon>Bacteroidota</taxon>
        <taxon>Flavobacteriia</taxon>
        <taxon>Flavobacteriales</taxon>
        <taxon>Weeksellaceae</taxon>
        <taxon>Profundicola</taxon>
    </lineage>
</organism>
<dbReference type="GO" id="GO:0005829">
    <property type="term" value="C:cytosol"/>
    <property type="evidence" value="ECO:0007669"/>
    <property type="project" value="TreeGrafter"/>
</dbReference>
<keyword evidence="3" id="KW-1185">Reference proteome</keyword>
<dbReference type="Pfam" id="PF02622">
    <property type="entry name" value="DUF179"/>
    <property type="match status" value="1"/>
</dbReference>
<comment type="caution">
    <text evidence="2">The sequence shown here is derived from an EMBL/GenBank/DDBJ whole genome shotgun (WGS) entry which is preliminary data.</text>
</comment>
<evidence type="ECO:0000313" key="2">
    <source>
        <dbReference type="EMBL" id="MDG4946611.1"/>
    </source>
</evidence>
<dbReference type="Proteomes" id="UP001152599">
    <property type="component" value="Unassembled WGS sequence"/>
</dbReference>
<reference evidence="2" key="1">
    <citation type="submission" date="2022-07" db="EMBL/GenBank/DDBJ databases">
        <title>Description and genome-wide analysis of Profundicola chukchiensis gen. nov., sp. nov., marine bacteria isolated from bottom sediments of the Chukchi Sea.</title>
        <authorList>
            <person name="Romanenko L."/>
            <person name="Otstavnykh N."/>
            <person name="Kurilenko V."/>
            <person name="Eremeev V."/>
            <person name="Velansky P."/>
            <person name="Mikhailov V."/>
            <person name="Isaeva M."/>
        </authorList>
    </citation>
    <scope>NUCLEOTIDE SEQUENCE</scope>
    <source>
        <strain evidence="2">KMM 9713</strain>
    </source>
</reference>